<evidence type="ECO:0000256" key="1">
    <source>
        <dbReference type="ARBA" id="ARBA00005446"/>
    </source>
</evidence>
<dbReference type="GO" id="GO:0009378">
    <property type="term" value="F:four-way junction helicase activity"/>
    <property type="evidence" value="ECO:0007669"/>
    <property type="project" value="TreeGrafter"/>
</dbReference>
<gene>
    <name evidence="12" type="ORF">FSP39_002228</name>
</gene>
<evidence type="ECO:0000259" key="11">
    <source>
        <dbReference type="PROSITE" id="PS51194"/>
    </source>
</evidence>
<accession>A0AA88XM61</accession>
<dbReference type="PROSITE" id="PS51194">
    <property type="entry name" value="HELICASE_CTER"/>
    <property type="match status" value="1"/>
</dbReference>
<dbReference type="Gene3D" id="3.40.50.1820">
    <property type="entry name" value="alpha/beta hydrolase"/>
    <property type="match status" value="1"/>
</dbReference>
<organism evidence="12 13">
    <name type="scientific">Pinctada imbricata</name>
    <name type="common">Atlantic pearl-oyster</name>
    <name type="synonym">Pinctada martensii</name>
    <dbReference type="NCBI Taxonomy" id="66713"/>
    <lineage>
        <taxon>Eukaryota</taxon>
        <taxon>Metazoa</taxon>
        <taxon>Spiralia</taxon>
        <taxon>Lophotrochozoa</taxon>
        <taxon>Mollusca</taxon>
        <taxon>Bivalvia</taxon>
        <taxon>Autobranchia</taxon>
        <taxon>Pteriomorphia</taxon>
        <taxon>Pterioida</taxon>
        <taxon>Pterioidea</taxon>
        <taxon>Pteriidae</taxon>
        <taxon>Pinctada</taxon>
    </lineage>
</organism>
<sequence length="726" mass="82616">MFVDTGNPYKELPLKIGEITLQETIEGSPLHTKVWFPLAAGSYPVVYFVGGLNGLVLAEYYSTVLYDISTHGFFVFGVDSKFPVYDEKKKFKLGQDIDVFFKQLNWLENYFTDKTISTPLFNTTGLICHSSGCDVTLRMIGMKQFNFTSNIFLEAFSTVAKHKLHIKLPSLMYSTQYAEEGPVRCNIPGYDSDAIYGAWTCPRIALTVAVQQEVIEKLNTVNKEKQALAEFNKKTNSQFQYLKPKQIQCLRESARCDNIVLVLPTGYGKSLIFELLPYYMRHVHGYKKLVIIIVEPLNTIIEQELEKVGEDGIHLTNEMESQSHYLYYIGHPEEIMENIQKIPKNMDVTWVVVDESHCILEWGEDFRPQYKLLGELRAHLADANVRMLACTATASKESQKAIANYLGMTECHFINTVPVLNDNIMLSVQQRIPSVGGLKNSVIEAYNFVYKPLILELFQKKDQFPLTIVYCKLQWCAYGVQLCNRLLGPEFLREIPLVVQYHSQQPKQVNQQINLIMIKQLQVNQQIISYLSEEPSPVRLVFATIALGMGCDLKKVSRIIHAGVPSSLETYVQEIGRAGRTGAQSNATIFYNATDLAGRHVSKSMKTFCQEKKCRRTILTEYFDSYFYSGESNACCDFCTKDTSSAISNYYLPGLESRQLLIDLLHQYKDSDNTGECKSHLTDHIIMLIGETCEFVNSMSTLEEIFNLPTVISQAIMEMRENTLKP</sequence>
<dbReference type="Pfam" id="PF07224">
    <property type="entry name" value="Chlorophyllase"/>
    <property type="match status" value="1"/>
</dbReference>
<dbReference type="GO" id="GO:0005524">
    <property type="term" value="F:ATP binding"/>
    <property type="evidence" value="ECO:0007669"/>
    <property type="project" value="UniProtKB-KW"/>
</dbReference>
<keyword evidence="5" id="KW-0413">Isomerase</keyword>
<dbReference type="GO" id="GO:0005737">
    <property type="term" value="C:cytoplasm"/>
    <property type="evidence" value="ECO:0007669"/>
    <property type="project" value="TreeGrafter"/>
</dbReference>
<evidence type="ECO:0000313" key="12">
    <source>
        <dbReference type="EMBL" id="KAK3085368.1"/>
    </source>
</evidence>
<dbReference type="Pfam" id="PF00271">
    <property type="entry name" value="Helicase_C"/>
    <property type="match status" value="1"/>
</dbReference>
<proteinExistence type="inferred from homology"/>
<keyword evidence="3" id="KW-0067">ATP-binding</keyword>
<dbReference type="InterPro" id="IPR027417">
    <property type="entry name" value="P-loop_NTPase"/>
</dbReference>
<dbReference type="PANTHER" id="PTHR13710:SF153">
    <property type="entry name" value="RECQ-LIKE DNA HELICASE BLM"/>
    <property type="match status" value="1"/>
</dbReference>
<dbReference type="InterPro" id="IPR014001">
    <property type="entry name" value="Helicase_ATP-bd"/>
</dbReference>
<evidence type="ECO:0000256" key="5">
    <source>
        <dbReference type="ARBA" id="ARBA00023235"/>
    </source>
</evidence>
<feature type="domain" description="Helicase C-terminal" evidence="11">
    <location>
        <begin position="453"/>
        <end position="623"/>
    </location>
</feature>
<dbReference type="EMBL" id="VSWD01000012">
    <property type="protein sequence ID" value="KAK3085368.1"/>
    <property type="molecule type" value="Genomic_DNA"/>
</dbReference>
<dbReference type="GO" id="GO:0000724">
    <property type="term" value="P:double-strand break repair via homologous recombination"/>
    <property type="evidence" value="ECO:0007669"/>
    <property type="project" value="TreeGrafter"/>
</dbReference>
<evidence type="ECO:0000256" key="9">
    <source>
        <dbReference type="ARBA" id="ARBA00044542"/>
    </source>
</evidence>
<evidence type="ECO:0000313" key="13">
    <source>
        <dbReference type="Proteomes" id="UP001186944"/>
    </source>
</evidence>
<dbReference type="SMART" id="SM00487">
    <property type="entry name" value="DEXDc"/>
    <property type="match status" value="1"/>
</dbReference>
<dbReference type="Proteomes" id="UP001186944">
    <property type="component" value="Unassembled WGS sequence"/>
</dbReference>
<evidence type="ECO:0000256" key="4">
    <source>
        <dbReference type="ARBA" id="ARBA00023125"/>
    </source>
</evidence>
<dbReference type="InterPro" id="IPR029058">
    <property type="entry name" value="AB_hydrolase_fold"/>
</dbReference>
<dbReference type="PANTHER" id="PTHR13710">
    <property type="entry name" value="DNA HELICASE RECQ FAMILY MEMBER"/>
    <property type="match status" value="1"/>
</dbReference>
<dbReference type="EC" id="5.6.2.4" evidence="8"/>
<dbReference type="GO" id="GO:0005694">
    <property type="term" value="C:chromosome"/>
    <property type="evidence" value="ECO:0007669"/>
    <property type="project" value="TreeGrafter"/>
</dbReference>
<evidence type="ECO:0000256" key="8">
    <source>
        <dbReference type="ARBA" id="ARBA00034808"/>
    </source>
</evidence>
<dbReference type="GO" id="GO:0003677">
    <property type="term" value="F:DNA binding"/>
    <property type="evidence" value="ECO:0007669"/>
    <property type="project" value="UniProtKB-KW"/>
</dbReference>
<evidence type="ECO:0000259" key="10">
    <source>
        <dbReference type="PROSITE" id="PS51192"/>
    </source>
</evidence>
<evidence type="ECO:0000256" key="2">
    <source>
        <dbReference type="ARBA" id="ARBA00022741"/>
    </source>
</evidence>
<evidence type="ECO:0000256" key="3">
    <source>
        <dbReference type="ARBA" id="ARBA00022840"/>
    </source>
</evidence>
<dbReference type="SUPFAM" id="SSF52540">
    <property type="entry name" value="P-loop containing nucleoside triphosphate hydrolases"/>
    <property type="match status" value="1"/>
</dbReference>
<keyword evidence="13" id="KW-1185">Reference proteome</keyword>
<reference evidence="12" key="1">
    <citation type="submission" date="2019-08" db="EMBL/GenBank/DDBJ databases">
        <title>The improved chromosome-level genome for the pearl oyster Pinctada fucata martensii using PacBio sequencing and Hi-C.</title>
        <authorList>
            <person name="Zheng Z."/>
        </authorList>
    </citation>
    <scope>NUCLEOTIDE SEQUENCE</scope>
    <source>
        <strain evidence="12">ZZ-2019</strain>
        <tissue evidence="12">Adductor muscle</tissue>
    </source>
</reference>
<dbReference type="SUPFAM" id="SSF53474">
    <property type="entry name" value="alpha/beta-Hydrolases"/>
    <property type="match status" value="1"/>
</dbReference>
<dbReference type="InterPro" id="IPR017395">
    <property type="entry name" value="Chlorophyllase-like"/>
</dbReference>
<evidence type="ECO:0000256" key="7">
    <source>
        <dbReference type="ARBA" id="ARBA00034617"/>
    </source>
</evidence>
<comment type="catalytic activity">
    <reaction evidence="7">
        <text>Couples ATP hydrolysis with the unwinding of duplex DNA by translocating in the 3'-5' direction.</text>
        <dbReference type="EC" id="5.6.2.4"/>
    </reaction>
</comment>
<dbReference type="PROSITE" id="PS51192">
    <property type="entry name" value="HELICASE_ATP_BIND_1"/>
    <property type="match status" value="1"/>
</dbReference>
<keyword evidence="6" id="KW-0539">Nucleus</keyword>
<dbReference type="Pfam" id="PF00270">
    <property type="entry name" value="DEAD"/>
    <property type="match status" value="1"/>
</dbReference>
<evidence type="ECO:0000256" key="6">
    <source>
        <dbReference type="ARBA" id="ARBA00023242"/>
    </source>
</evidence>
<dbReference type="SMART" id="SM00490">
    <property type="entry name" value="HELICc"/>
    <property type="match status" value="1"/>
</dbReference>
<feature type="domain" description="Helicase ATP-binding" evidence="10">
    <location>
        <begin position="250"/>
        <end position="412"/>
    </location>
</feature>
<dbReference type="InterPro" id="IPR001650">
    <property type="entry name" value="Helicase_C-like"/>
</dbReference>
<dbReference type="AlphaFoldDB" id="A0AA88XM61"/>
<comment type="caution">
    <text evidence="12">The sequence shown here is derived from an EMBL/GenBank/DDBJ whole genome shotgun (WGS) entry which is preliminary data.</text>
</comment>
<comment type="similarity">
    <text evidence="1">Belongs to the helicase family. RecQ subfamily.</text>
</comment>
<name>A0AA88XM61_PINIB</name>
<dbReference type="InterPro" id="IPR011545">
    <property type="entry name" value="DEAD/DEAH_box_helicase_dom"/>
</dbReference>
<keyword evidence="2" id="KW-0547">Nucleotide-binding</keyword>
<dbReference type="GO" id="GO:0005634">
    <property type="term" value="C:nucleus"/>
    <property type="evidence" value="ECO:0007669"/>
    <property type="project" value="TreeGrafter"/>
</dbReference>
<dbReference type="Gene3D" id="3.40.50.300">
    <property type="entry name" value="P-loop containing nucleotide triphosphate hydrolases"/>
    <property type="match status" value="2"/>
</dbReference>
<keyword evidence="4" id="KW-0238">DNA-binding</keyword>
<protein>
    <recommendedName>
        <fullName evidence="8">DNA 3'-5' helicase</fullName>
        <ecNumber evidence="8">5.6.2.4</ecNumber>
    </recommendedName>
    <alternativeName>
        <fullName evidence="9">DNA 3'-5' helicase BLM</fullName>
    </alternativeName>
</protein>
<dbReference type="GO" id="GO:0043138">
    <property type="term" value="F:3'-5' DNA helicase activity"/>
    <property type="evidence" value="ECO:0007669"/>
    <property type="project" value="UniProtKB-EC"/>
</dbReference>